<evidence type="ECO:0000256" key="7">
    <source>
        <dbReference type="ARBA" id="ARBA00023136"/>
    </source>
</evidence>
<reference evidence="10" key="1">
    <citation type="journal article" date="2021" name="mSystems">
        <title>Bacteria and Archaea Synergistically Convert Glycine Betaine to Biogenic Methane in the Formosa Cold Seep of the South China Sea.</title>
        <authorList>
            <person name="Li L."/>
            <person name="Zhang W."/>
            <person name="Zhang S."/>
            <person name="Song L."/>
            <person name="Sun Q."/>
            <person name="Zhang H."/>
            <person name="Xiang H."/>
            <person name="Dong X."/>
        </authorList>
    </citation>
    <scope>NUCLEOTIDE SEQUENCE</scope>
    <source>
        <strain evidence="10">ZWT</strain>
    </source>
</reference>
<proteinExistence type="inferred from homology"/>
<evidence type="ECO:0000256" key="2">
    <source>
        <dbReference type="ARBA" id="ARBA00006434"/>
    </source>
</evidence>
<dbReference type="InterPro" id="IPR001734">
    <property type="entry name" value="Na/solute_symporter"/>
</dbReference>
<comment type="subcellular location">
    <subcellularLocation>
        <location evidence="1">Membrane</location>
        <topology evidence="1">Multi-pass membrane protein</topology>
    </subcellularLocation>
</comment>
<feature type="transmembrane region" description="Helical" evidence="9">
    <location>
        <begin position="236"/>
        <end position="256"/>
    </location>
</feature>
<feature type="transmembrane region" description="Helical" evidence="9">
    <location>
        <begin position="190"/>
        <end position="208"/>
    </location>
</feature>
<evidence type="ECO:0000256" key="9">
    <source>
        <dbReference type="SAM" id="Phobius"/>
    </source>
</evidence>
<evidence type="ECO:0000256" key="8">
    <source>
        <dbReference type="RuleBase" id="RU362091"/>
    </source>
</evidence>
<keyword evidence="3" id="KW-0813">Transport</keyword>
<dbReference type="Proteomes" id="UP001056429">
    <property type="component" value="Unassembled WGS sequence"/>
</dbReference>
<name>A0A9J6P684_9CLOT</name>
<dbReference type="PANTHER" id="PTHR48086:SF4">
    <property type="entry name" value="SODIUM_PANTOTHENATE SYMPORTER"/>
    <property type="match status" value="1"/>
</dbReference>
<feature type="transmembrane region" description="Helical" evidence="9">
    <location>
        <begin position="160"/>
        <end position="178"/>
    </location>
</feature>
<keyword evidence="7 9" id="KW-0472">Membrane</keyword>
<dbReference type="GO" id="GO:0005886">
    <property type="term" value="C:plasma membrane"/>
    <property type="evidence" value="ECO:0007669"/>
    <property type="project" value="TreeGrafter"/>
</dbReference>
<keyword evidence="11" id="KW-1185">Reference proteome</keyword>
<feature type="transmembrane region" description="Helical" evidence="9">
    <location>
        <begin position="394"/>
        <end position="419"/>
    </location>
</feature>
<dbReference type="PROSITE" id="PS50283">
    <property type="entry name" value="NA_SOLUT_SYMP_3"/>
    <property type="match status" value="1"/>
</dbReference>
<feature type="transmembrane region" description="Helical" evidence="9">
    <location>
        <begin position="367"/>
        <end position="388"/>
    </location>
</feature>
<dbReference type="Gene3D" id="1.20.1730.10">
    <property type="entry name" value="Sodium/glucose cotransporter"/>
    <property type="match status" value="1"/>
</dbReference>
<evidence type="ECO:0000256" key="6">
    <source>
        <dbReference type="ARBA" id="ARBA00022989"/>
    </source>
</evidence>
<dbReference type="CDD" id="cd10327">
    <property type="entry name" value="SLC5sbd_PanF"/>
    <property type="match status" value="1"/>
</dbReference>
<dbReference type="InterPro" id="IPR011849">
    <property type="entry name" value="Na/pantothenate_symporter"/>
</dbReference>
<dbReference type="GO" id="GO:0015081">
    <property type="term" value="F:sodium ion transmembrane transporter activity"/>
    <property type="evidence" value="ECO:0007669"/>
    <property type="project" value="InterPro"/>
</dbReference>
<keyword evidence="6 9" id="KW-1133">Transmembrane helix</keyword>
<keyword evidence="5 9" id="KW-0812">Transmembrane</keyword>
<feature type="transmembrane region" description="Helical" evidence="9">
    <location>
        <begin position="451"/>
        <end position="471"/>
    </location>
</feature>
<evidence type="ECO:0000256" key="5">
    <source>
        <dbReference type="ARBA" id="ARBA00022692"/>
    </source>
</evidence>
<comment type="similarity">
    <text evidence="2 8">Belongs to the sodium:solute symporter (SSF) (TC 2.A.21) family.</text>
</comment>
<comment type="caution">
    <text evidence="10">The sequence shown here is derived from an EMBL/GenBank/DDBJ whole genome shotgun (WGS) entry which is preliminary data.</text>
</comment>
<feature type="transmembrane region" description="Helical" evidence="9">
    <location>
        <begin position="321"/>
        <end position="346"/>
    </location>
</feature>
<protein>
    <submittedName>
        <fullName evidence="10">Sodium/pantothenate symporter</fullName>
    </submittedName>
</protein>
<feature type="transmembrane region" description="Helical" evidence="9">
    <location>
        <begin position="6"/>
        <end position="25"/>
    </location>
</feature>
<feature type="transmembrane region" description="Helical" evidence="9">
    <location>
        <begin position="426"/>
        <end position="445"/>
    </location>
</feature>
<evidence type="ECO:0000256" key="1">
    <source>
        <dbReference type="ARBA" id="ARBA00004141"/>
    </source>
</evidence>
<accession>A0A9J6P684</accession>
<dbReference type="GO" id="GO:0036376">
    <property type="term" value="P:sodium ion export across plasma membrane"/>
    <property type="evidence" value="ECO:0007669"/>
    <property type="project" value="InterPro"/>
</dbReference>
<reference evidence="10" key="2">
    <citation type="submission" date="2021-04" db="EMBL/GenBank/DDBJ databases">
        <authorList>
            <person name="Dong X."/>
        </authorList>
    </citation>
    <scope>NUCLEOTIDE SEQUENCE</scope>
    <source>
        <strain evidence="10">ZWT</strain>
    </source>
</reference>
<gene>
    <name evidence="10" type="primary">panF</name>
    <name evidence="10" type="ORF">KDK92_14850</name>
</gene>
<evidence type="ECO:0000256" key="4">
    <source>
        <dbReference type="ARBA" id="ARBA00022475"/>
    </source>
</evidence>
<dbReference type="AlphaFoldDB" id="A0A9J6P684"/>
<dbReference type="InterPro" id="IPR050277">
    <property type="entry name" value="Sodium:Solute_Symporter"/>
</dbReference>
<evidence type="ECO:0000313" key="10">
    <source>
        <dbReference type="EMBL" id="MCM1991008.1"/>
    </source>
</evidence>
<sequence>MGKIYILLPMIGYLIAMFAVALFCSRIKTNKSGEGFIQEYFIGGRTMGGFVLAMTLIATYASASSFIGGPGVAYKLGFGWVLLAMIQVPTAFLTLGVLGKKFAIISRKINAVTITGFLKARYESNTVVILSSVAILVFFAATMVAQFIGGARLFQSVTGYSYRTGLIIFGLSVVLYTTIGGFRAVAITDAIQGVVMMIATVFLFYSVVKFGGGMDSIVHKIQEVSPSMLTPDAGGAISKPYILSFWILVGFAVIGLPQTSIRCMGFKDSKSLHNAMIIGTIVVGFLMLGMHIIGVFGSVVVPGIEIGDMAIPEITLKVMNPILAGIFIAGPLAAIMSTVDSMLILASATIIKDLYINLFGGKEEGKIVSKMSFIITGVVGILVFLLSLDPKSSLVWINLFAFGGLEAAFLWPTILGLYWKRANASGALISMISGVGAYVIFTLYFPKPFGMHQIVPTILISLLGFIIGTYMGKKPGKEIEQLFFY</sequence>
<feature type="transmembrane region" description="Helical" evidence="9">
    <location>
        <begin position="46"/>
        <end position="67"/>
    </location>
</feature>
<dbReference type="EMBL" id="JAGSOJ010000003">
    <property type="protein sequence ID" value="MCM1991008.1"/>
    <property type="molecule type" value="Genomic_DNA"/>
</dbReference>
<feature type="transmembrane region" description="Helical" evidence="9">
    <location>
        <begin position="127"/>
        <end position="148"/>
    </location>
</feature>
<feature type="transmembrane region" description="Helical" evidence="9">
    <location>
        <begin position="79"/>
        <end position="98"/>
    </location>
</feature>
<keyword evidence="4" id="KW-1003">Cell membrane</keyword>
<dbReference type="NCBIfam" id="TIGR00813">
    <property type="entry name" value="sss"/>
    <property type="match status" value="1"/>
</dbReference>
<organism evidence="10 11">
    <name type="scientific">Oceanirhabdus seepicola</name>
    <dbReference type="NCBI Taxonomy" id="2828781"/>
    <lineage>
        <taxon>Bacteria</taxon>
        <taxon>Bacillati</taxon>
        <taxon>Bacillota</taxon>
        <taxon>Clostridia</taxon>
        <taxon>Eubacteriales</taxon>
        <taxon>Clostridiaceae</taxon>
        <taxon>Oceanirhabdus</taxon>
    </lineage>
</organism>
<evidence type="ECO:0000313" key="11">
    <source>
        <dbReference type="Proteomes" id="UP001056429"/>
    </source>
</evidence>
<dbReference type="InterPro" id="IPR018212">
    <property type="entry name" value="Na/solute_symporter_CS"/>
</dbReference>
<evidence type="ECO:0000256" key="3">
    <source>
        <dbReference type="ARBA" id="ARBA00022448"/>
    </source>
</evidence>
<feature type="transmembrane region" description="Helical" evidence="9">
    <location>
        <begin position="277"/>
        <end position="301"/>
    </location>
</feature>
<dbReference type="Pfam" id="PF00474">
    <property type="entry name" value="SSF"/>
    <property type="match status" value="1"/>
</dbReference>
<dbReference type="InterPro" id="IPR038377">
    <property type="entry name" value="Na/Glc_symporter_sf"/>
</dbReference>
<dbReference type="NCBIfam" id="TIGR02119">
    <property type="entry name" value="panF"/>
    <property type="match status" value="1"/>
</dbReference>
<dbReference type="RefSeq" id="WP_250860118.1">
    <property type="nucleotide sequence ID" value="NZ_JAGSOJ010000003.1"/>
</dbReference>
<dbReference type="PROSITE" id="PS00456">
    <property type="entry name" value="NA_SOLUT_SYMP_1"/>
    <property type="match status" value="1"/>
</dbReference>
<dbReference type="GO" id="GO:0015233">
    <property type="term" value="F:pantothenate transmembrane transporter activity"/>
    <property type="evidence" value="ECO:0007669"/>
    <property type="project" value="InterPro"/>
</dbReference>
<dbReference type="PANTHER" id="PTHR48086">
    <property type="entry name" value="SODIUM/PROLINE SYMPORTER-RELATED"/>
    <property type="match status" value="1"/>
</dbReference>